<gene>
    <name evidence="2" type="ORF">FZO59_22115</name>
</gene>
<protein>
    <submittedName>
        <fullName evidence="2">DUF2523 domain-containing protein</fullName>
    </submittedName>
</protein>
<accession>A0ABY3NXY8</accession>
<dbReference type="EMBL" id="VTFR01000021">
    <property type="protein sequence ID" value="TYT28077.1"/>
    <property type="molecule type" value="Genomic_DNA"/>
</dbReference>
<comment type="caution">
    <text evidence="2">The sequence shown here is derived from an EMBL/GenBank/DDBJ whole genome shotgun (WGS) entry which is preliminary data.</text>
</comment>
<reference evidence="2 3" key="1">
    <citation type="submission" date="2019-08" db="EMBL/GenBank/DDBJ databases">
        <title>The draft genome of Lelliottia nimipressuralis strain CICC 24156.</title>
        <authorList>
            <person name="Wu W."/>
            <person name="Feng Y."/>
            <person name="Zong Z."/>
        </authorList>
    </citation>
    <scope>NUCLEOTIDE SEQUENCE [LARGE SCALE GENOMIC DNA]</scope>
    <source>
        <strain evidence="2 3">CICC 24156</strain>
    </source>
</reference>
<feature type="transmembrane region" description="Helical" evidence="1">
    <location>
        <begin position="6"/>
        <end position="36"/>
    </location>
</feature>
<dbReference type="Proteomes" id="UP000323910">
    <property type="component" value="Unassembled WGS sequence"/>
</dbReference>
<dbReference type="InterPro" id="IPR019670">
    <property type="entry name" value="DUF2523"/>
</dbReference>
<name>A0ABY3NXY8_9ENTR</name>
<keyword evidence="1" id="KW-1133">Transmembrane helix</keyword>
<evidence type="ECO:0000313" key="2">
    <source>
        <dbReference type="EMBL" id="TYT28077.1"/>
    </source>
</evidence>
<proteinExistence type="predicted"/>
<evidence type="ECO:0000256" key="1">
    <source>
        <dbReference type="SAM" id="Phobius"/>
    </source>
</evidence>
<keyword evidence="3" id="KW-1185">Reference proteome</keyword>
<sequence>MSLFGLLIAVVNTLLGFMFRTIVIRFVLFFGLLFLVHDFVEEMVSWIPFTFDIPSLFQQLPPSMWYFFDLFRFDQGMQFIFNASVTRFIIRRIPIIG</sequence>
<keyword evidence="1" id="KW-0812">Transmembrane</keyword>
<keyword evidence="1" id="KW-0472">Membrane</keyword>
<organism evidence="2 3">
    <name type="scientific">Lelliottia nimipressuralis</name>
    <dbReference type="NCBI Taxonomy" id="69220"/>
    <lineage>
        <taxon>Bacteria</taxon>
        <taxon>Pseudomonadati</taxon>
        <taxon>Pseudomonadota</taxon>
        <taxon>Gammaproteobacteria</taxon>
        <taxon>Enterobacterales</taxon>
        <taxon>Enterobacteriaceae</taxon>
        <taxon>Lelliottia</taxon>
    </lineage>
</organism>
<dbReference type="RefSeq" id="WP_129036386.1">
    <property type="nucleotide sequence ID" value="NZ_SDDX01000040.1"/>
</dbReference>
<evidence type="ECO:0000313" key="3">
    <source>
        <dbReference type="Proteomes" id="UP000323910"/>
    </source>
</evidence>
<dbReference type="Pfam" id="PF10734">
    <property type="entry name" value="DUF2523"/>
    <property type="match status" value="1"/>
</dbReference>